<accession>A0A6I9N1Y6</accession>
<feature type="compositionally biased region" description="Basic and acidic residues" evidence="2">
    <location>
        <begin position="391"/>
        <end position="422"/>
    </location>
</feature>
<dbReference type="PANTHER" id="PTHR12345:SF14">
    <property type="entry name" value="AMYLOID-BETA A4 PRECURSOR PROTEIN-BINDING FAMILY A MEMBER 1"/>
    <property type="match status" value="1"/>
</dbReference>
<feature type="region of interest" description="Disordered" evidence="2">
    <location>
        <begin position="320"/>
        <end position="441"/>
    </location>
</feature>
<feature type="compositionally biased region" description="Basic residues" evidence="2">
    <location>
        <begin position="21"/>
        <end position="33"/>
    </location>
</feature>
<dbReference type="KEGG" id="ncc:104944465"/>
<evidence type="ECO:0000256" key="2">
    <source>
        <dbReference type="SAM" id="MobiDB-lite"/>
    </source>
</evidence>
<dbReference type="GO" id="GO:0043197">
    <property type="term" value="C:dendritic spine"/>
    <property type="evidence" value="ECO:0007669"/>
    <property type="project" value="TreeGrafter"/>
</dbReference>
<dbReference type="GO" id="GO:0005886">
    <property type="term" value="C:plasma membrane"/>
    <property type="evidence" value="ECO:0007669"/>
    <property type="project" value="TreeGrafter"/>
</dbReference>
<dbReference type="InterPro" id="IPR051230">
    <property type="entry name" value="APP-Binding"/>
</dbReference>
<organism evidence="3 4">
    <name type="scientific">Notothenia coriiceps</name>
    <name type="common">black rockcod</name>
    <dbReference type="NCBI Taxonomy" id="8208"/>
    <lineage>
        <taxon>Eukaryota</taxon>
        <taxon>Metazoa</taxon>
        <taxon>Chordata</taxon>
        <taxon>Craniata</taxon>
        <taxon>Vertebrata</taxon>
        <taxon>Euteleostomi</taxon>
        <taxon>Actinopterygii</taxon>
        <taxon>Neopterygii</taxon>
        <taxon>Teleostei</taxon>
        <taxon>Neoteleostei</taxon>
        <taxon>Acanthomorphata</taxon>
        <taxon>Eupercaria</taxon>
        <taxon>Perciformes</taxon>
        <taxon>Notothenioidei</taxon>
        <taxon>Nototheniidae</taxon>
        <taxon>Notothenia</taxon>
    </lineage>
</organism>
<dbReference type="RefSeq" id="XP_010768301.1">
    <property type="nucleotide sequence ID" value="XM_010769999.1"/>
</dbReference>
<dbReference type="GO" id="GO:0001540">
    <property type="term" value="F:amyloid-beta binding"/>
    <property type="evidence" value="ECO:0007669"/>
    <property type="project" value="TreeGrafter"/>
</dbReference>
<name>A0A6I9N1Y6_9TELE</name>
<proteinExistence type="predicted"/>
<reference evidence="4" key="1">
    <citation type="submission" date="2025-08" db="UniProtKB">
        <authorList>
            <consortium name="RefSeq"/>
        </authorList>
    </citation>
    <scope>IDENTIFICATION</scope>
    <source>
        <tissue evidence="4">Muscle</tissue>
    </source>
</reference>
<dbReference type="GO" id="GO:0005737">
    <property type="term" value="C:cytoplasm"/>
    <property type="evidence" value="ECO:0007669"/>
    <property type="project" value="TreeGrafter"/>
</dbReference>
<dbReference type="PANTHER" id="PTHR12345">
    <property type="entry name" value="SYNTENIN RELATED"/>
    <property type="match status" value="1"/>
</dbReference>
<feature type="compositionally biased region" description="Basic and acidic residues" evidence="2">
    <location>
        <begin position="339"/>
        <end position="357"/>
    </location>
</feature>
<dbReference type="CDD" id="cd22578">
    <property type="entry name" value="Mint1_CID"/>
    <property type="match status" value="1"/>
</dbReference>
<dbReference type="GO" id="GO:0007268">
    <property type="term" value="P:chemical synaptic transmission"/>
    <property type="evidence" value="ECO:0007669"/>
    <property type="project" value="TreeGrafter"/>
</dbReference>
<feature type="compositionally biased region" description="Pro residues" evidence="2">
    <location>
        <begin position="207"/>
        <end position="216"/>
    </location>
</feature>
<protein>
    <submittedName>
        <fullName evidence="4">Amyloid beta A4 precursor protein-binding family A member 1-like</fullName>
    </submittedName>
</protein>
<dbReference type="AlphaFoldDB" id="A0A6I9N1Y6"/>
<keyword evidence="1" id="KW-0677">Repeat</keyword>
<feature type="compositionally biased region" description="Basic and acidic residues" evidence="2">
    <location>
        <begin position="128"/>
        <end position="140"/>
    </location>
</feature>
<dbReference type="OrthoDB" id="5987010at2759"/>
<feature type="region of interest" description="Disordered" evidence="2">
    <location>
        <begin position="1"/>
        <end position="175"/>
    </location>
</feature>
<feature type="region of interest" description="Disordered" evidence="2">
    <location>
        <begin position="199"/>
        <end position="261"/>
    </location>
</feature>
<sequence length="520" mass="58251">MNPQEMELGQEVMEEADASAHHHHNNHNSRSRNHSNQEKRYRRIEAPAGGGAGSKVRGPQQHRGPQEETEEPPQPQPIPRPAVTRYRRQGDSEARVRAQQQRHRQRQQREAERTQHLAQHEKQRRAQRSQEDERERDDSALARSASTESNFHTHTDRAEGDDGLLVMSLEPEGQAEDDAGNYEVQLMPEAEGYIESAEAEKQHIHPHCPPQPPEPLPEVESPQRQGEAEEMLHAGYSNYVYTQPLSPSGERGDVSDGQSLESLDAALGDEAYSEPYDIYSLSEHVYEEICDTPTSVSSAADGAEDTESLRQRRAGFKLFEGRAAGGDYHQQEAVGSRLRHYDERSDGESDSPEKEAEFAPYPRADSCDQDEDIDTIVAEVKESLSSQSLHRALEDTIHEENELLEGEEKAQDESQIDSDKNHQAANTGTEEPVAVRNSQDKRDAISLAIKDIKEAIEEVKTRTVRSPYTPDEPKEPIWVMRQDLSPTAECDLQPSLGGEVSRAASAIMIKLYCSGVPVHC</sequence>
<evidence type="ECO:0000313" key="4">
    <source>
        <dbReference type="RefSeq" id="XP_010768301.1"/>
    </source>
</evidence>
<keyword evidence="3" id="KW-1185">Reference proteome</keyword>
<evidence type="ECO:0000313" key="3">
    <source>
        <dbReference type="Proteomes" id="UP000504611"/>
    </source>
</evidence>
<dbReference type="GeneID" id="104944465"/>
<evidence type="ECO:0000256" key="1">
    <source>
        <dbReference type="ARBA" id="ARBA00022737"/>
    </source>
</evidence>
<feature type="compositionally biased region" description="Basic and acidic residues" evidence="2">
    <location>
        <begin position="35"/>
        <end position="45"/>
    </location>
</feature>
<feature type="compositionally biased region" description="Basic and acidic residues" evidence="2">
    <location>
        <begin position="151"/>
        <end position="160"/>
    </location>
</feature>
<gene>
    <name evidence="4" type="primary">LOC104944465</name>
</gene>
<feature type="compositionally biased region" description="Basic and acidic residues" evidence="2">
    <location>
        <begin position="107"/>
        <end position="121"/>
    </location>
</feature>
<dbReference type="Proteomes" id="UP000504611">
    <property type="component" value="Unplaced"/>
</dbReference>